<name>A0ACB8CEM8_DERSI</name>
<dbReference type="Proteomes" id="UP000821865">
    <property type="component" value="Chromosome 7"/>
</dbReference>
<evidence type="ECO:0000313" key="1">
    <source>
        <dbReference type="EMBL" id="KAH7941137.1"/>
    </source>
</evidence>
<dbReference type="EMBL" id="CM023476">
    <property type="protein sequence ID" value="KAH7941137.1"/>
    <property type="molecule type" value="Genomic_DNA"/>
</dbReference>
<gene>
    <name evidence="1" type="ORF">HPB49_010331</name>
</gene>
<keyword evidence="2" id="KW-1185">Reference proteome</keyword>
<sequence>MEAMGIEEICEASAAKSLDHFRKTSRKPDGRYAVPFPWKEDRKHLIGHNRVIAVNRPQKLDMDEFMRRSPFLEMIGVGAAESMRRPGAIKTHLPFTHQPYSPQAKYIYVSRNPYDCCVSFYYHYKSFPAYYFTEQPFDKFFDMFVEGKVEFGDYFDHQISWYDHRNDENVLFVTYEELKMEPRAGILKIAYFLGENYGRKLQEQPEMLDRVLNASSMKTMKGFNEEFKKWATKAAEILEATGRYQPLPIELAEVMNEPTTAEFVRKGIIGDWKNHFTPDQIRRMKNRIALKTKGSTLMSLWQDIGLPRAFIMNTSNVYRIQEGLHISNIFHEPVVKEALAYKPKPGDVFIASFPKCGTTWMQHIVYAIFSDGIPPKDMDEFLRRAPFLELLGTAAVESMPRPGAIKTHLPYSLLHVLPQAKYIYVTRNPYDCCVSFYYHTKSFPVYRFAQEPFESFLTCSSKAKLTSATTSTIRSLEPCHPYVSEPYFRPQLVPEHHPARLQSDSYVAVAVGRFRSLFIMSTCDVYRDQDGLYISCIFQEPIVKEALAYKPKPGDVFIVSYPKCGTTWMQHIVYAIYNDGIPPKDMDDFMRRAPFLELLGTAAVESMPRPGAIKTHLPYSLQPQSPEAKYIYVTRNPYDCCVSFYHHTKSFPAYRFAQEPFDKFFDMFVEGKVDFGDYFDHQISWYDHRNDDNVLVITYEELKMDPRAGILKIADFLGESYGKKLREQPEVLERILNASSLNTMKGFNEEFKKWTAKAADLIGDTGKLQSLSAQAAEDMKKPMTGDFVRKGIIGDWKNHFTPDQIRRMKERIAAKTKNSTVMSLWKDIDLP</sequence>
<reference evidence="1" key="1">
    <citation type="submission" date="2020-05" db="EMBL/GenBank/DDBJ databases">
        <title>Large-scale comparative analyses of tick genomes elucidate their genetic diversity and vector capacities.</title>
        <authorList>
            <person name="Jia N."/>
            <person name="Wang J."/>
            <person name="Shi W."/>
            <person name="Du L."/>
            <person name="Sun Y."/>
            <person name="Zhan W."/>
            <person name="Jiang J."/>
            <person name="Wang Q."/>
            <person name="Zhang B."/>
            <person name="Ji P."/>
            <person name="Sakyi L.B."/>
            <person name="Cui X."/>
            <person name="Yuan T."/>
            <person name="Jiang B."/>
            <person name="Yang W."/>
            <person name="Lam T.T.-Y."/>
            <person name="Chang Q."/>
            <person name="Ding S."/>
            <person name="Wang X."/>
            <person name="Zhu J."/>
            <person name="Ruan X."/>
            <person name="Zhao L."/>
            <person name="Wei J."/>
            <person name="Que T."/>
            <person name="Du C."/>
            <person name="Cheng J."/>
            <person name="Dai P."/>
            <person name="Han X."/>
            <person name="Huang E."/>
            <person name="Gao Y."/>
            <person name="Liu J."/>
            <person name="Shao H."/>
            <person name="Ye R."/>
            <person name="Li L."/>
            <person name="Wei W."/>
            <person name="Wang X."/>
            <person name="Wang C."/>
            <person name="Yang T."/>
            <person name="Huo Q."/>
            <person name="Li W."/>
            <person name="Guo W."/>
            <person name="Chen H."/>
            <person name="Zhou L."/>
            <person name="Ni X."/>
            <person name="Tian J."/>
            <person name="Zhou Y."/>
            <person name="Sheng Y."/>
            <person name="Liu T."/>
            <person name="Pan Y."/>
            <person name="Xia L."/>
            <person name="Li J."/>
            <person name="Zhao F."/>
            <person name="Cao W."/>
        </authorList>
    </citation>
    <scope>NUCLEOTIDE SEQUENCE</scope>
    <source>
        <strain evidence="1">Dsil-2018</strain>
    </source>
</reference>
<accession>A0ACB8CEM8</accession>
<organism evidence="1 2">
    <name type="scientific">Dermacentor silvarum</name>
    <name type="common">Tick</name>
    <dbReference type="NCBI Taxonomy" id="543639"/>
    <lineage>
        <taxon>Eukaryota</taxon>
        <taxon>Metazoa</taxon>
        <taxon>Ecdysozoa</taxon>
        <taxon>Arthropoda</taxon>
        <taxon>Chelicerata</taxon>
        <taxon>Arachnida</taxon>
        <taxon>Acari</taxon>
        <taxon>Parasitiformes</taxon>
        <taxon>Ixodida</taxon>
        <taxon>Ixodoidea</taxon>
        <taxon>Ixodidae</taxon>
        <taxon>Rhipicephalinae</taxon>
        <taxon>Dermacentor</taxon>
    </lineage>
</organism>
<evidence type="ECO:0000313" key="2">
    <source>
        <dbReference type="Proteomes" id="UP000821865"/>
    </source>
</evidence>
<proteinExistence type="predicted"/>
<comment type="caution">
    <text evidence="1">The sequence shown here is derived from an EMBL/GenBank/DDBJ whole genome shotgun (WGS) entry which is preliminary data.</text>
</comment>
<protein>
    <submittedName>
        <fullName evidence="1">Uncharacterized protein</fullName>
    </submittedName>
</protein>